<organism evidence="6 7">
    <name type="scientific">Rhizophagus clarus</name>
    <dbReference type="NCBI Taxonomy" id="94130"/>
    <lineage>
        <taxon>Eukaryota</taxon>
        <taxon>Fungi</taxon>
        <taxon>Fungi incertae sedis</taxon>
        <taxon>Mucoromycota</taxon>
        <taxon>Glomeromycotina</taxon>
        <taxon>Glomeromycetes</taxon>
        <taxon>Glomerales</taxon>
        <taxon>Glomeraceae</taxon>
        <taxon>Rhizophagus</taxon>
    </lineage>
</organism>
<dbReference type="EMBL" id="BLAL01000310">
    <property type="protein sequence ID" value="GET02415.1"/>
    <property type="molecule type" value="Genomic_DNA"/>
</dbReference>
<proteinExistence type="predicted"/>
<dbReference type="Gene3D" id="3.40.470.10">
    <property type="entry name" value="Uracil-DNA glycosylase-like domain"/>
    <property type="match status" value="1"/>
</dbReference>
<protein>
    <submittedName>
        <fullName evidence="6">G/T mismatch-specific thymine DNA glycosylase-like isoform X1</fullName>
    </submittedName>
</protein>
<dbReference type="CDD" id="cd10028">
    <property type="entry name" value="UDG-F2_TDG_MUG"/>
    <property type="match status" value="1"/>
</dbReference>
<name>A0A8H3MAR7_9GLOM</name>
<dbReference type="SUPFAM" id="SSF52141">
    <property type="entry name" value="Uracil-DNA glycosylase-like"/>
    <property type="match status" value="1"/>
</dbReference>
<evidence type="ECO:0000256" key="1">
    <source>
        <dbReference type="ARBA" id="ARBA00022763"/>
    </source>
</evidence>
<dbReference type="InterPro" id="IPR005122">
    <property type="entry name" value="Uracil-DNA_glycosylase-like"/>
</dbReference>
<dbReference type="InterPro" id="IPR036895">
    <property type="entry name" value="Uracil-DNA_glycosylase-like_sf"/>
</dbReference>
<gene>
    <name evidence="6" type="ORF">RCL2_002879800</name>
</gene>
<keyword evidence="3" id="KW-0234">DNA repair</keyword>
<feature type="region of interest" description="Disordered" evidence="4">
    <location>
        <begin position="86"/>
        <end position="110"/>
    </location>
</feature>
<dbReference type="Pfam" id="PF03167">
    <property type="entry name" value="UDG"/>
    <property type="match status" value="1"/>
</dbReference>
<feature type="region of interest" description="Disordered" evidence="4">
    <location>
        <begin position="341"/>
        <end position="376"/>
    </location>
</feature>
<evidence type="ECO:0000256" key="3">
    <source>
        <dbReference type="ARBA" id="ARBA00023204"/>
    </source>
</evidence>
<reference evidence="6" key="1">
    <citation type="submission" date="2019-10" db="EMBL/GenBank/DDBJ databases">
        <title>Conservation and host-specific expression of non-tandemly repeated heterogenous ribosome RNA gene in arbuscular mycorrhizal fungi.</title>
        <authorList>
            <person name="Maeda T."/>
            <person name="Kobayashi Y."/>
            <person name="Nakagawa T."/>
            <person name="Ezawa T."/>
            <person name="Yamaguchi K."/>
            <person name="Bino T."/>
            <person name="Nishimoto Y."/>
            <person name="Shigenobu S."/>
            <person name="Kawaguchi M."/>
        </authorList>
    </citation>
    <scope>NUCLEOTIDE SEQUENCE</scope>
    <source>
        <strain evidence="6">HR1</strain>
    </source>
</reference>
<keyword evidence="1" id="KW-0227">DNA damage</keyword>
<evidence type="ECO:0000313" key="6">
    <source>
        <dbReference type="EMBL" id="GET02415.1"/>
    </source>
</evidence>
<evidence type="ECO:0000256" key="2">
    <source>
        <dbReference type="ARBA" id="ARBA00022801"/>
    </source>
</evidence>
<dbReference type="GO" id="GO:0006285">
    <property type="term" value="P:base-excision repair, AP site formation"/>
    <property type="evidence" value="ECO:0007669"/>
    <property type="project" value="InterPro"/>
</dbReference>
<sequence>MGVKLFKSKNFEYLEKNNCSEGFYLKVIVKREGERNSIICQAHLTLTKEIYRTCLYTESGGKPMKTYKSSFNKFSQSNLTQHLASKNTRKQTGKMKDNTRGQEVPTNKSSELPVPDIIDYNLNVLFVGLFSGKKSIKERHHYSSSNNHFYYALYESGMTNGDHLTYLDDQRLARDYKIGIVTLASRPEHRSKTKLSFEEIKQEFPKLLEKVEKYRPKVLCFNGRAMFQAFAVFQNARINSSTKRKKILTEDWGKQPNFSIRWNDHTGYTKVFYVISTSGRVFQHKRQNKIEYFKKLKELIDEYSDQKDIKYIRREEQRVIDTKIKEGSIDLVNAYFEEEFNNEQDDGENDMEDTPPNKKCKFEDFSPPKSFKAKRW</sequence>
<keyword evidence="2" id="KW-0378">Hydrolase</keyword>
<dbReference type="GO" id="GO:0008263">
    <property type="term" value="F:pyrimidine-specific mismatch base pair DNA N-glycosylase activity"/>
    <property type="evidence" value="ECO:0007669"/>
    <property type="project" value="TreeGrafter"/>
</dbReference>
<evidence type="ECO:0000256" key="4">
    <source>
        <dbReference type="SAM" id="MobiDB-lite"/>
    </source>
</evidence>
<dbReference type="OrthoDB" id="565731at2759"/>
<dbReference type="Proteomes" id="UP000615446">
    <property type="component" value="Unassembled WGS sequence"/>
</dbReference>
<dbReference type="PANTHER" id="PTHR12159:SF9">
    <property type="entry name" value="G_T MISMATCH-SPECIFIC THYMINE DNA GLYCOSYLASE"/>
    <property type="match status" value="1"/>
</dbReference>
<feature type="compositionally biased region" description="Acidic residues" evidence="4">
    <location>
        <begin position="341"/>
        <end position="353"/>
    </location>
</feature>
<accession>A0A8H3MAR7</accession>
<evidence type="ECO:0000313" key="7">
    <source>
        <dbReference type="Proteomes" id="UP000615446"/>
    </source>
</evidence>
<feature type="domain" description="Uracil-DNA glycosylase-like" evidence="5">
    <location>
        <begin position="116"/>
        <end position="296"/>
    </location>
</feature>
<dbReference type="AlphaFoldDB" id="A0A8H3MAR7"/>
<dbReference type="GO" id="GO:0004844">
    <property type="term" value="F:uracil DNA N-glycosylase activity"/>
    <property type="evidence" value="ECO:0007669"/>
    <property type="project" value="TreeGrafter"/>
</dbReference>
<dbReference type="InterPro" id="IPR015637">
    <property type="entry name" value="MUG/TDG"/>
</dbReference>
<evidence type="ECO:0000259" key="5">
    <source>
        <dbReference type="Pfam" id="PF03167"/>
    </source>
</evidence>
<comment type="caution">
    <text evidence="6">The sequence shown here is derived from an EMBL/GenBank/DDBJ whole genome shotgun (WGS) entry which is preliminary data.</text>
</comment>
<dbReference type="PANTHER" id="PTHR12159">
    <property type="entry name" value="G/T AND G/U MISMATCH-SPECIFIC DNA GLYCOSYLASE"/>
    <property type="match status" value="1"/>
</dbReference>